<evidence type="ECO:0000256" key="2">
    <source>
        <dbReference type="ARBA" id="ARBA00022528"/>
    </source>
</evidence>
<dbReference type="FunFam" id="1.20.120.290:FF:000001">
    <property type="entry name" value="Oxygen-evolving enhancer protein 3"/>
    <property type="match status" value="1"/>
</dbReference>
<dbReference type="EMBL" id="LUHQ01000004">
    <property type="protein sequence ID" value="OAO97592.1"/>
    <property type="molecule type" value="Genomic_DNA"/>
</dbReference>
<name>A0A178UXK4_ARATH</name>
<dbReference type="GO" id="GO:0019898">
    <property type="term" value="C:extrinsic component of membrane"/>
    <property type="evidence" value="ECO:0007669"/>
    <property type="project" value="InterPro"/>
</dbReference>
<comment type="subcellular location">
    <subcellularLocation>
        <location evidence="1">Plastid</location>
        <location evidence="1">Chloroplast thylakoid membrane</location>
        <topology evidence="1">Peripheral membrane protein</topology>
        <orientation evidence="1">Lumenal side</orientation>
    </subcellularLocation>
</comment>
<evidence type="ECO:0000256" key="4">
    <source>
        <dbReference type="ARBA" id="ARBA00022640"/>
    </source>
</evidence>
<dbReference type="InterPro" id="IPR008797">
    <property type="entry name" value="PSII_PsbQ"/>
</dbReference>
<reference evidence="14" key="1">
    <citation type="journal article" date="2016" name="Proc. Natl. Acad. Sci. U.S.A.">
        <title>Chromosome-level assembly of Arabidopsis thaliana Ler reveals the extent of translocation and inversion polymorphisms.</title>
        <authorList>
            <person name="Zapata L."/>
            <person name="Ding J."/>
            <person name="Willing E.M."/>
            <person name="Hartwig B."/>
            <person name="Bezdan D."/>
            <person name="Jiao W.B."/>
            <person name="Patel V."/>
            <person name="Velikkakam James G."/>
            <person name="Koornneef M."/>
            <person name="Ossowski S."/>
            <person name="Schneeberger K."/>
        </authorList>
    </citation>
    <scope>NUCLEOTIDE SEQUENCE [LARGE SCALE GENOMIC DNA]</scope>
    <source>
        <strain evidence="14">cv. Landsberg erecta</strain>
    </source>
</reference>
<evidence type="ECO:0000256" key="5">
    <source>
        <dbReference type="ARBA" id="ARBA00022946"/>
    </source>
</evidence>
<evidence type="ECO:0000256" key="3">
    <source>
        <dbReference type="ARBA" id="ARBA00022531"/>
    </source>
</evidence>
<comment type="function">
    <text evidence="10">Required for photosystem II assembly/stability and photoautotrophic growth under low light conditions.</text>
</comment>
<organism evidence="13 14">
    <name type="scientific">Arabidopsis thaliana</name>
    <name type="common">Mouse-ear cress</name>
    <dbReference type="NCBI Taxonomy" id="3702"/>
    <lineage>
        <taxon>Eukaryota</taxon>
        <taxon>Viridiplantae</taxon>
        <taxon>Streptophyta</taxon>
        <taxon>Embryophyta</taxon>
        <taxon>Tracheophyta</taxon>
        <taxon>Spermatophyta</taxon>
        <taxon>Magnoliopsida</taxon>
        <taxon>eudicotyledons</taxon>
        <taxon>Gunneridae</taxon>
        <taxon>Pentapetalae</taxon>
        <taxon>rosids</taxon>
        <taxon>malvids</taxon>
        <taxon>Brassicales</taxon>
        <taxon>Brassicaceae</taxon>
        <taxon>Camelineae</taxon>
        <taxon>Arabidopsis</taxon>
    </lineage>
</organism>
<dbReference type="PANTHER" id="PTHR33399">
    <property type="entry name" value="OXYGEN-EVOLVING ENHANCER PROTEIN 3-1, CHLOROPLASTIC"/>
    <property type="match status" value="1"/>
</dbReference>
<gene>
    <name evidence="13" type="ordered locus">AXX17_At4g24640</name>
</gene>
<dbReference type="InterPro" id="IPR023222">
    <property type="entry name" value="PsbQ-like_dom_sf"/>
</dbReference>
<accession>A0A178UXK4</accession>
<evidence type="ECO:0000256" key="8">
    <source>
        <dbReference type="ARBA" id="ARBA00023276"/>
    </source>
</evidence>
<dbReference type="AlphaFoldDB" id="A0A178UXK4"/>
<dbReference type="Gene3D" id="1.20.120.290">
    <property type="entry name" value="Oxygen-evolving enhancer protein 3 (PsbQ), four-helix up-down bundle"/>
    <property type="match status" value="1"/>
</dbReference>
<keyword evidence="3" id="KW-0602">Photosynthesis</keyword>
<evidence type="ECO:0000313" key="13">
    <source>
        <dbReference type="EMBL" id="OAO97592.1"/>
    </source>
</evidence>
<dbReference type="GO" id="GO:0005509">
    <property type="term" value="F:calcium ion binding"/>
    <property type="evidence" value="ECO:0007669"/>
    <property type="project" value="InterPro"/>
</dbReference>
<dbReference type="GO" id="GO:0015979">
    <property type="term" value="P:photosynthesis"/>
    <property type="evidence" value="ECO:0007669"/>
    <property type="project" value="UniProtKB-KW"/>
</dbReference>
<evidence type="ECO:0000313" key="14">
    <source>
        <dbReference type="Proteomes" id="UP000078284"/>
    </source>
</evidence>
<evidence type="ECO:0000256" key="1">
    <source>
        <dbReference type="ARBA" id="ARBA00004622"/>
    </source>
</evidence>
<dbReference type="Pfam" id="PF05757">
    <property type="entry name" value="PsbQ"/>
    <property type="match status" value="1"/>
</dbReference>
<keyword evidence="6" id="KW-0793">Thylakoid</keyword>
<evidence type="ECO:0000256" key="6">
    <source>
        <dbReference type="ARBA" id="ARBA00023078"/>
    </source>
</evidence>
<keyword evidence="8" id="KW-0604">Photosystem II</keyword>
<keyword evidence="2" id="KW-0150">Chloroplast</keyword>
<dbReference type="SUPFAM" id="SSF101112">
    <property type="entry name" value="Oxygen-evolving enhancer protein 3"/>
    <property type="match status" value="1"/>
</dbReference>
<proteinExistence type="inferred from homology"/>
<comment type="similarity">
    <text evidence="9">Belongs to the PsbQ family.</text>
</comment>
<evidence type="ECO:0000256" key="11">
    <source>
        <dbReference type="ARBA" id="ARBA00080910"/>
    </source>
</evidence>
<keyword evidence="5" id="KW-0809">Transit peptide</keyword>
<evidence type="ECO:0000256" key="9">
    <source>
        <dbReference type="ARBA" id="ARBA00035649"/>
    </source>
</evidence>
<dbReference type="PANTHER" id="PTHR33399:SF3">
    <property type="entry name" value="OXYGEN-EVOLVING ENHANCER PROTEIN 3-1, CHLOROPLASTIC"/>
    <property type="match status" value="1"/>
</dbReference>
<evidence type="ECO:0000256" key="7">
    <source>
        <dbReference type="ARBA" id="ARBA00023136"/>
    </source>
</evidence>
<comment type="caution">
    <text evidence="13">The sequence shown here is derived from an EMBL/GenBank/DDBJ whole genome shotgun (WGS) entry which is preliminary data.</text>
</comment>
<evidence type="ECO:0000256" key="12">
    <source>
        <dbReference type="ARBA" id="ARBA00081835"/>
    </source>
</evidence>
<keyword evidence="7" id="KW-0472">Membrane</keyword>
<keyword evidence="4" id="KW-0934">Plastid</keyword>
<sequence>MASMGGLHGASPAVLEGSLKINGSSRLNGSGRVAVAQRSRLVVRAQQSEETSRRSVIGLVAAGLAGGSFVQAVLADAISIKVGPPPAPSGGLRKLTNKLIFQYDIHSHSGTDNSDQARDFALALKDRFYLQPLPPTEAAARAKESAKDIINVKPLIDRKAWPYVQNDLRSKASYLRYDLNTIISSKPKDEKKSLKDLTTKLFDTIDNLDYAAKKKSPSQAEKYYAETVSALNEVLAKLG</sequence>
<dbReference type="GO" id="GO:0009654">
    <property type="term" value="C:photosystem II oxygen evolving complex"/>
    <property type="evidence" value="ECO:0007669"/>
    <property type="project" value="InterPro"/>
</dbReference>
<dbReference type="ExpressionAtlas" id="A0A178UXK4">
    <property type="expression patterns" value="baseline and differential"/>
</dbReference>
<dbReference type="GO" id="GO:0009535">
    <property type="term" value="C:chloroplast thylakoid membrane"/>
    <property type="evidence" value="ECO:0007669"/>
    <property type="project" value="UniProtKB-SubCell"/>
</dbReference>
<dbReference type="Proteomes" id="UP000078284">
    <property type="component" value="Chromosome 4"/>
</dbReference>
<evidence type="ECO:0000256" key="10">
    <source>
        <dbReference type="ARBA" id="ARBA00057912"/>
    </source>
</evidence>
<dbReference type="InterPro" id="IPR054099">
    <property type="entry name" value="PSII_PsbQ_pln"/>
</dbReference>
<protein>
    <recommendedName>
        <fullName evidence="11">16 kDa subunit of oxygen evolving system of photosystem II</fullName>
    </recommendedName>
    <alternativeName>
        <fullName evidence="12">OEC 16 kDa subunit</fullName>
    </alternativeName>
</protein>